<gene>
    <name evidence="4" type="ORF">GGI52_005383</name>
</gene>
<comment type="similarity">
    <text evidence="1">Belongs to the aldehyde dehydrogenase family.</text>
</comment>
<proteinExistence type="inferred from homology"/>
<keyword evidence="2" id="KW-0560">Oxidoreductase</keyword>
<dbReference type="InterPro" id="IPR016162">
    <property type="entry name" value="Ald_DH_N"/>
</dbReference>
<sequence>MNNTKVLNWIDGLWLDSGDYKDSIDPATYELIGRYAEGGLAEAQQGIDAAQRAFTHTPWKDDSQLRAQVLLELADVFELNAAELIDTLALENGKIRPEAAFEVGMVPSKLRYYAALARTEYGRAAQPRPGKISLVIRQAVGVAGIIVPWNSPVVLMIRSLAPALAAGCTTVIKMPGQTAQTNALVARIMSQAPSLPRGVINLFSEQGAAGSIHLVESPKVPVISFTGSTGTGRAISAAGAQHLKRFGLELGGKTPMLVFNDADLDTVVPTLVKALTVFSGQFCMTGSRLLVQRDIAHVLTERLAARLEAVRVGPAADPASDMGPLIDKPNVQRVNQVVEEAIAAGALVIVRGGPVTDGPLAKGAFYRPTLLRVSDPEMAIVQRETFGPVLTLQVFDSEAEAIELANNSEFGLAASVWTRDIDRSLRVARDLEAGTVWVNDWAVVYDEFEEGGFKQSGQGRLNGVAAMDDFVEYKHIALNPGRRQE</sequence>
<dbReference type="CDD" id="cd07120">
    <property type="entry name" value="ALDH_PsfA-ACA09737"/>
    <property type="match status" value="1"/>
</dbReference>
<feature type="domain" description="Aldehyde dehydrogenase" evidence="3">
    <location>
        <begin position="19"/>
        <end position="476"/>
    </location>
</feature>
<dbReference type="GO" id="GO:0016620">
    <property type="term" value="F:oxidoreductase activity, acting on the aldehyde or oxo group of donors, NAD or NADP as acceptor"/>
    <property type="evidence" value="ECO:0007669"/>
    <property type="project" value="InterPro"/>
</dbReference>
<comment type="caution">
    <text evidence="4">The sequence shown here is derived from an EMBL/GenBank/DDBJ whole genome shotgun (WGS) entry which is preliminary data.</text>
</comment>
<dbReference type="Pfam" id="PF00171">
    <property type="entry name" value="Aldedh"/>
    <property type="match status" value="1"/>
</dbReference>
<accession>A0A7Y9W130</accession>
<dbReference type="InterPro" id="IPR016163">
    <property type="entry name" value="Ald_DH_C"/>
</dbReference>
<reference evidence="4 5" key="1">
    <citation type="submission" date="2020-07" db="EMBL/GenBank/DDBJ databases">
        <title>Exploring microbial biodiversity for novel pathways involved in the catabolism of aromatic compounds derived from lignin.</title>
        <authorList>
            <person name="Elkins J."/>
        </authorList>
    </citation>
    <scope>NUCLEOTIDE SEQUENCE [LARGE SCALE GENOMIC DNA]</scope>
    <source>
        <strain evidence="4 5">VanB</strain>
    </source>
</reference>
<dbReference type="EMBL" id="JACCAT010000001">
    <property type="protein sequence ID" value="NYH12340.1"/>
    <property type="molecule type" value="Genomic_DNA"/>
</dbReference>
<name>A0A7Y9W130_9PSED</name>
<dbReference type="Gene3D" id="3.40.309.10">
    <property type="entry name" value="Aldehyde Dehydrogenase, Chain A, domain 2"/>
    <property type="match status" value="1"/>
</dbReference>
<dbReference type="InterPro" id="IPR016161">
    <property type="entry name" value="Ald_DH/histidinol_DH"/>
</dbReference>
<evidence type="ECO:0000259" key="3">
    <source>
        <dbReference type="Pfam" id="PF00171"/>
    </source>
</evidence>
<evidence type="ECO:0000313" key="4">
    <source>
        <dbReference type="EMBL" id="NYH12340.1"/>
    </source>
</evidence>
<dbReference type="PANTHER" id="PTHR11699">
    <property type="entry name" value="ALDEHYDE DEHYDROGENASE-RELATED"/>
    <property type="match status" value="1"/>
</dbReference>
<protein>
    <submittedName>
        <fullName evidence="4">Acyl-CoA reductase-like NAD-dependent aldehyde dehydrogenase</fullName>
    </submittedName>
</protein>
<organism evidence="4 5">
    <name type="scientific">Pseudomonas moraviensis</name>
    <dbReference type="NCBI Taxonomy" id="321662"/>
    <lineage>
        <taxon>Bacteria</taxon>
        <taxon>Pseudomonadati</taxon>
        <taxon>Pseudomonadota</taxon>
        <taxon>Gammaproteobacteria</taxon>
        <taxon>Pseudomonadales</taxon>
        <taxon>Pseudomonadaceae</taxon>
        <taxon>Pseudomonas</taxon>
    </lineage>
</organism>
<evidence type="ECO:0000256" key="2">
    <source>
        <dbReference type="ARBA" id="ARBA00023002"/>
    </source>
</evidence>
<dbReference type="AlphaFoldDB" id="A0A7Y9W130"/>
<dbReference type="Gene3D" id="3.40.605.10">
    <property type="entry name" value="Aldehyde Dehydrogenase, Chain A, domain 1"/>
    <property type="match status" value="1"/>
</dbReference>
<evidence type="ECO:0000313" key="5">
    <source>
        <dbReference type="Proteomes" id="UP000553035"/>
    </source>
</evidence>
<evidence type="ECO:0000256" key="1">
    <source>
        <dbReference type="ARBA" id="ARBA00009986"/>
    </source>
</evidence>
<dbReference type="RefSeq" id="WP_179695340.1">
    <property type="nucleotide sequence ID" value="NZ_JACCAT010000001.1"/>
</dbReference>
<dbReference type="FunFam" id="3.40.309.10:FF:000009">
    <property type="entry name" value="Aldehyde dehydrogenase A"/>
    <property type="match status" value="1"/>
</dbReference>
<dbReference type="Proteomes" id="UP000553035">
    <property type="component" value="Unassembled WGS sequence"/>
</dbReference>
<dbReference type="SUPFAM" id="SSF53720">
    <property type="entry name" value="ALDH-like"/>
    <property type="match status" value="1"/>
</dbReference>
<dbReference type="InterPro" id="IPR015590">
    <property type="entry name" value="Aldehyde_DH_dom"/>
</dbReference>